<dbReference type="InterPro" id="IPR029058">
    <property type="entry name" value="AB_hydrolase_fold"/>
</dbReference>
<evidence type="ECO:0000313" key="4">
    <source>
        <dbReference type="Proteomes" id="UP000605986"/>
    </source>
</evidence>
<dbReference type="AlphaFoldDB" id="A0A8H4KN39"/>
<evidence type="ECO:0000259" key="2">
    <source>
        <dbReference type="Pfam" id="PF12697"/>
    </source>
</evidence>
<dbReference type="Pfam" id="PF12697">
    <property type="entry name" value="Abhydrolase_6"/>
    <property type="match status" value="1"/>
</dbReference>
<dbReference type="Gene3D" id="3.40.50.1820">
    <property type="entry name" value="alpha/beta hydrolase"/>
    <property type="match status" value="1"/>
</dbReference>
<name>A0A8H4KN39_9HYPO</name>
<dbReference type="InterPro" id="IPR051411">
    <property type="entry name" value="Polyketide_trans_af380"/>
</dbReference>
<comment type="caution">
    <text evidence="3">The sequence shown here is derived from an EMBL/GenBank/DDBJ whole genome shotgun (WGS) entry which is preliminary data.</text>
</comment>
<dbReference type="PANTHER" id="PTHR47751">
    <property type="entry name" value="SUPERFAMILY HYDROLASE, PUTATIVE (AFU_ORTHOLOGUE AFUA_2G16580)-RELATED"/>
    <property type="match status" value="1"/>
</dbReference>
<comment type="similarity">
    <text evidence="1">Belongs to the polyketide transferase af380 family.</text>
</comment>
<proteinExistence type="inferred from homology"/>
<keyword evidence="4" id="KW-1185">Reference proteome</keyword>
<accession>A0A8H4KN39</accession>
<reference evidence="3" key="1">
    <citation type="submission" date="2020-01" db="EMBL/GenBank/DDBJ databases">
        <title>Identification and distribution of gene clusters putatively required for synthesis of sphingolipid metabolism inhibitors in phylogenetically diverse species of the filamentous fungus Fusarium.</title>
        <authorList>
            <person name="Kim H.-S."/>
            <person name="Busman M."/>
            <person name="Brown D.W."/>
            <person name="Divon H."/>
            <person name="Uhlig S."/>
            <person name="Proctor R.H."/>
        </authorList>
    </citation>
    <scope>NUCLEOTIDE SEQUENCE</scope>
    <source>
        <strain evidence="3">NRRL 53441</strain>
    </source>
</reference>
<feature type="domain" description="AB hydrolase-1" evidence="2">
    <location>
        <begin position="30"/>
        <end position="279"/>
    </location>
</feature>
<dbReference type="PANTHER" id="PTHR47751:SF2">
    <property type="entry name" value="DLTD N-TERMINAL DOMAIN PROTEIN (AFU_ORTHOLOGUE AFUA_8G00380)-RELATED"/>
    <property type="match status" value="1"/>
</dbReference>
<dbReference type="EMBL" id="JAADJG010000195">
    <property type="protein sequence ID" value="KAF4452203.1"/>
    <property type="molecule type" value="Genomic_DNA"/>
</dbReference>
<dbReference type="SUPFAM" id="SSF53474">
    <property type="entry name" value="alpha/beta-Hydrolases"/>
    <property type="match status" value="1"/>
</dbReference>
<evidence type="ECO:0000313" key="3">
    <source>
        <dbReference type="EMBL" id="KAF4452203.1"/>
    </source>
</evidence>
<organism evidence="3 4">
    <name type="scientific">Fusarium austroafricanum</name>
    <dbReference type="NCBI Taxonomy" id="2364996"/>
    <lineage>
        <taxon>Eukaryota</taxon>
        <taxon>Fungi</taxon>
        <taxon>Dikarya</taxon>
        <taxon>Ascomycota</taxon>
        <taxon>Pezizomycotina</taxon>
        <taxon>Sordariomycetes</taxon>
        <taxon>Hypocreomycetidae</taxon>
        <taxon>Hypocreales</taxon>
        <taxon>Nectriaceae</taxon>
        <taxon>Fusarium</taxon>
        <taxon>Fusarium concolor species complex</taxon>
    </lineage>
</organism>
<dbReference type="Gene3D" id="1.10.10.800">
    <property type="match status" value="1"/>
</dbReference>
<dbReference type="Proteomes" id="UP000605986">
    <property type="component" value="Unassembled WGS sequence"/>
</dbReference>
<evidence type="ECO:0000256" key="1">
    <source>
        <dbReference type="ARBA" id="ARBA00029464"/>
    </source>
</evidence>
<sequence length="298" mass="33194">MNRQEITFKTVDGLLLSGHLYPTEGYGPGIIMTPGFNFTKEMFLVEIAECFQQAGFTTLTYDPRSIGQSEGTPRNEIDPCRNIEDYHDALTYMKSLSLVDSAKIAFWGFSFSGMVALNATALDKRAKAVIAMSPLTIFDFPEDKWRGVLERSMEDRESQVSGNPPFSLPMVTEMGENPAGFGSGIDKEGFKLVSGARALVPDFQVPTTLQSYYHIAAWQPLELIPRVLPTPAMIITPEEDLVSPAEKQKRLIYDRFGVEKYHLTVPGKGHMNILGGDDFVKVMDEQVNFLKKAMGFSL</sequence>
<dbReference type="OrthoDB" id="2498029at2759"/>
<protein>
    <submittedName>
        <fullName evidence="3">Peptidase s15</fullName>
    </submittedName>
</protein>
<dbReference type="InterPro" id="IPR000073">
    <property type="entry name" value="AB_hydrolase_1"/>
</dbReference>
<gene>
    <name evidence="3" type="ORF">F53441_4943</name>
</gene>